<evidence type="ECO:0000256" key="1">
    <source>
        <dbReference type="ARBA" id="ARBA00004123"/>
    </source>
</evidence>
<keyword evidence="6" id="KW-0804">Transcription</keyword>
<dbReference type="GO" id="GO:0006351">
    <property type="term" value="P:DNA-templated transcription"/>
    <property type="evidence" value="ECO:0007669"/>
    <property type="project" value="InterPro"/>
</dbReference>
<dbReference type="Pfam" id="PF04082">
    <property type="entry name" value="Fungal_trans"/>
    <property type="match status" value="1"/>
</dbReference>
<evidence type="ECO:0000256" key="3">
    <source>
        <dbReference type="ARBA" id="ARBA00022833"/>
    </source>
</evidence>
<feature type="transmembrane region" description="Helical" evidence="9">
    <location>
        <begin position="412"/>
        <end position="436"/>
    </location>
</feature>
<dbReference type="InterPro" id="IPR036864">
    <property type="entry name" value="Zn2-C6_fun-type_DNA-bd_sf"/>
</dbReference>
<feature type="compositionally biased region" description="Polar residues" evidence="8">
    <location>
        <begin position="944"/>
        <end position="956"/>
    </location>
</feature>
<feature type="compositionally biased region" description="Basic residues" evidence="8">
    <location>
        <begin position="968"/>
        <end position="983"/>
    </location>
</feature>
<sequence>MTGPRAESASRPTRPPSQPAQGSQRSGGGSSSKDTVLSSTIASGNSPDMSEDESADLSPQDHASPSESVKSSNLGPGQSGSEDPSGTQSAAGETSTMPQQKRRRVTRACDECRRKKIKCDGKQPCTHCSVYSYECTYDKPSNRRRNPAPQYIEALEAKLLRAEGLLRKFMPDVDLTDPGLDPAVQQEFQKRENARMATMKLNRDAAKVPEPQDAHIMSMIESIGQLDLNDGGEWDFYGISSGAVFLRRMKEHFQGLLGSDYRTPFIYQPPRTASILGVASPKLGSSDGGWENSPTSNIYELPPQDKVRRLCYYALNCATCLCRVIHQPTFYETLDHFYELPQSSWGPDEHKFLGLLYSVLALGCMYNTDDTPSNPPVTHKSALEEGLKYYASARLVLQDIGECRDMISLQALIYMILFLQATFHVSGCYAFLGIALRSSLRMGLHRHLPHAKMTPIEDETRRRVFHVIRQLDTYVSAILGFPVLLRDEDVDQPQPTEVDDEFITKDAILVPPPGTPSFFQAFSAHSRLMAILRNIMKYIYPLKGVEDAVMSGDRPNTTYMISYARIKEIERELHTWYEELPTHWRPGPDGPIEVIRVRTLLRFAYAHVQLMLYRPFLHYVSPRLTVGKKIDERYYNCAAAGISVSRNIVHIGTEIQKQSVLIGPYWFILYTEFFAILSLVFYVLENPDKAGATEILADAHAGREVITAWAQRSMAADSIENALKPLFEQLQDRLKKGVGRPASTKKRPAPGPGSKTGNMPLPTRPGLQTDLAQRRSEELARTPSSALRREATIGSHGSHRSPFDPVGLQASSLPSQGFAGNLQELLPLDVSLTGASPDSAGTPGGAHRHPQSFQQGGGPSGSASSLYKLDAIMFPSTDPFAYPNQPLLDTSNYHGRPGSHAGTSQGQDPQFYMPGVYDGIEGQLLGPIPPYLVSQAHAHHPMDPSSQVYNSPNMMPSQPGPHQQQQQQRHRQPQQQGQHRRGQHQQQQDMMEDVLVDPAFQGDWDDLLGGGSGYR</sequence>
<keyword evidence="5" id="KW-0238">DNA-binding</keyword>
<feature type="compositionally biased region" description="Polar residues" evidence="8">
    <location>
        <begin position="33"/>
        <end position="48"/>
    </location>
</feature>
<keyword evidence="3" id="KW-0862">Zinc</keyword>
<dbReference type="GO" id="GO:0043565">
    <property type="term" value="F:sequence-specific DNA binding"/>
    <property type="evidence" value="ECO:0007669"/>
    <property type="project" value="TreeGrafter"/>
</dbReference>
<evidence type="ECO:0000259" key="10">
    <source>
        <dbReference type="PROSITE" id="PS50048"/>
    </source>
</evidence>
<dbReference type="SMART" id="SM00906">
    <property type="entry name" value="Fungal_trans"/>
    <property type="match status" value="1"/>
</dbReference>
<evidence type="ECO:0000256" key="2">
    <source>
        <dbReference type="ARBA" id="ARBA00022723"/>
    </source>
</evidence>
<accession>A0AAV9H6Q2</accession>
<comment type="subcellular location">
    <subcellularLocation>
        <location evidence="1">Nucleus</location>
    </subcellularLocation>
</comment>
<dbReference type="CDD" id="cd12148">
    <property type="entry name" value="fungal_TF_MHR"/>
    <property type="match status" value="1"/>
</dbReference>
<dbReference type="PROSITE" id="PS00463">
    <property type="entry name" value="ZN2_CY6_FUNGAL_1"/>
    <property type="match status" value="1"/>
</dbReference>
<evidence type="ECO:0000256" key="5">
    <source>
        <dbReference type="ARBA" id="ARBA00023125"/>
    </source>
</evidence>
<evidence type="ECO:0000256" key="4">
    <source>
        <dbReference type="ARBA" id="ARBA00023015"/>
    </source>
</evidence>
<reference evidence="11" key="2">
    <citation type="submission" date="2023-05" db="EMBL/GenBank/DDBJ databases">
        <authorList>
            <consortium name="Lawrence Berkeley National Laboratory"/>
            <person name="Steindorff A."/>
            <person name="Hensen N."/>
            <person name="Bonometti L."/>
            <person name="Westerberg I."/>
            <person name="Brannstrom I.O."/>
            <person name="Guillou S."/>
            <person name="Cros-Aarteil S."/>
            <person name="Calhoun S."/>
            <person name="Haridas S."/>
            <person name="Kuo A."/>
            <person name="Mondo S."/>
            <person name="Pangilinan J."/>
            <person name="Riley R."/>
            <person name="Labutti K."/>
            <person name="Andreopoulos B."/>
            <person name="Lipzen A."/>
            <person name="Chen C."/>
            <person name="Yanf M."/>
            <person name="Daum C."/>
            <person name="Ng V."/>
            <person name="Clum A."/>
            <person name="Ohm R."/>
            <person name="Martin F."/>
            <person name="Silar P."/>
            <person name="Natvig D."/>
            <person name="Lalanne C."/>
            <person name="Gautier V."/>
            <person name="Ament-Velasquez S.L."/>
            <person name="Kruys A."/>
            <person name="Hutchinson M.I."/>
            <person name="Powell A.J."/>
            <person name="Barry K."/>
            <person name="Miller A.N."/>
            <person name="Grigoriev I.V."/>
            <person name="Debuchy R."/>
            <person name="Gladieux P."/>
            <person name="Thoren M.H."/>
            <person name="Johannesson H."/>
        </authorList>
    </citation>
    <scope>NUCLEOTIDE SEQUENCE</scope>
    <source>
        <strain evidence="11">PSN243</strain>
    </source>
</reference>
<keyword evidence="4" id="KW-0805">Transcription regulation</keyword>
<evidence type="ECO:0000313" key="12">
    <source>
        <dbReference type="Proteomes" id="UP001321760"/>
    </source>
</evidence>
<evidence type="ECO:0000313" key="11">
    <source>
        <dbReference type="EMBL" id="KAK4456087.1"/>
    </source>
</evidence>
<feature type="region of interest" description="Disordered" evidence="8">
    <location>
        <begin position="1"/>
        <end position="107"/>
    </location>
</feature>
<evidence type="ECO:0000256" key="7">
    <source>
        <dbReference type="ARBA" id="ARBA00023242"/>
    </source>
</evidence>
<dbReference type="PANTHER" id="PTHR47540">
    <property type="entry name" value="THIAMINE REPRESSIBLE GENES REGULATORY PROTEIN THI5"/>
    <property type="match status" value="1"/>
</dbReference>
<dbReference type="PROSITE" id="PS50048">
    <property type="entry name" value="ZN2_CY6_FUNGAL_2"/>
    <property type="match status" value="1"/>
</dbReference>
<dbReference type="EMBL" id="MU865913">
    <property type="protein sequence ID" value="KAK4456087.1"/>
    <property type="molecule type" value="Genomic_DNA"/>
</dbReference>
<feature type="domain" description="Zn(2)-C6 fungal-type" evidence="10">
    <location>
        <begin position="108"/>
        <end position="137"/>
    </location>
</feature>
<dbReference type="Pfam" id="PF00172">
    <property type="entry name" value="Zn_clus"/>
    <property type="match status" value="1"/>
</dbReference>
<dbReference type="GO" id="GO:0045944">
    <property type="term" value="P:positive regulation of transcription by RNA polymerase II"/>
    <property type="evidence" value="ECO:0007669"/>
    <property type="project" value="TreeGrafter"/>
</dbReference>
<reference evidence="11" key="1">
    <citation type="journal article" date="2023" name="Mol. Phylogenet. Evol.">
        <title>Genome-scale phylogeny and comparative genomics of the fungal order Sordariales.</title>
        <authorList>
            <person name="Hensen N."/>
            <person name="Bonometti L."/>
            <person name="Westerberg I."/>
            <person name="Brannstrom I.O."/>
            <person name="Guillou S."/>
            <person name="Cros-Aarteil S."/>
            <person name="Calhoun S."/>
            <person name="Haridas S."/>
            <person name="Kuo A."/>
            <person name="Mondo S."/>
            <person name="Pangilinan J."/>
            <person name="Riley R."/>
            <person name="LaButti K."/>
            <person name="Andreopoulos B."/>
            <person name="Lipzen A."/>
            <person name="Chen C."/>
            <person name="Yan M."/>
            <person name="Daum C."/>
            <person name="Ng V."/>
            <person name="Clum A."/>
            <person name="Steindorff A."/>
            <person name="Ohm R.A."/>
            <person name="Martin F."/>
            <person name="Silar P."/>
            <person name="Natvig D.O."/>
            <person name="Lalanne C."/>
            <person name="Gautier V."/>
            <person name="Ament-Velasquez S.L."/>
            <person name="Kruys A."/>
            <person name="Hutchinson M.I."/>
            <person name="Powell A.J."/>
            <person name="Barry K."/>
            <person name="Miller A.N."/>
            <person name="Grigoriev I.V."/>
            <person name="Debuchy R."/>
            <person name="Gladieux P."/>
            <person name="Hiltunen Thoren M."/>
            <person name="Johannesson H."/>
        </authorList>
    </citation>
    <scope>NUCLEOTIDE SEQUENCE</scope>
    <source>
        <strain evidence="11">PSN243</strain>
    </source>
</reference>
<dbReference type="SMART" id="SM00066">
    <property type="entry name" value="GAL4"/>
    <property type="match status" value="1"/>
</dbReference>
<dbReference type="PANTHER" id="PTHR47540:SF1">
    <property type="entry name" value="ACTIVATOR OF STRESS GENES 1-RELATED"/>
    <property type="match status" value="1"/>
</dbReference>
<keyword evidence="9" id="KW-0812">Transmembrane</keyword>
<comment type="caution">
    <text evidence="11">The sequence shown here is derived from an EMBL/GenBank/DDBJ whole genome shotgun (WGS) entry which is preliminary data.</text>
</comment>
<dbReference type="SUPFAM" id="SSF57701">
    <property type="entry name" value="Zn2/Cys6 DNA-binding domain"/>
    <property type="match status" value="1"/>
</dbReference>
<keyword evidence="7" id="KW-0539">Nucleus</keyword>
<dbReference type="InterPro" id="IPR001138">
    <property type="entry name" value="Zn2Cys6_DnaBD"/>
</dbReference>
<keyword evidence="9" id="KW-1133">Transmembrane helix</keyword>
<dbReference type="GO" id="GO:0000981">
    <property type="term" value="F:DNA-binding transcription factor activity, RNA polymerase II-specific"/>
    <property type="evidence" value="ECO:0007669"/>
    <property type="project" value="InterPro"/>
</dbReference>
<name>A0AAV9H6Q2_9PEZI</name>
<evidence type="ECO:0000256" key="9">
    <source>
        <dbReference type="SAM" id="Phobius"/>
    </source>
</evidence>
<dbReference type="Gene3D" id="4.10.240.10">
    <property type="entry name" value="Zn(2)-C6 fungal-type DNA-binding domain"/>
    <property type="match status" value="1"/>
</dbReference>
<feature type="region of interest" description="Disordered" evidence="8">
    <location>
        <begin position="935"/>
        <end position="1015"/>
    </location>
</feature>
<dbReference type="CDD" id="cd00067">
    <property type="entry name" value="GAL4"/>
    <property type="match status" value="1"/>
</dbReference>
<feature type="region of interest" description="Disordered" evidence="8">
    <location>
        <begin position="734"/>
        <end position="809"/>
    </location>
</feature>
<feature type="region of interest" description="Disordered" evidence="8">
    <location>
        <begin position="883"/>
        <end position="913"/>
    </location>
</feature>
<gene>
    <name evidence="11" type="ORF">QBC34DRAFT_9120</name>
</gene>
<keyword evidence="9" id="KW-0472">Membrane</keyword>
<feature type="transmembrane region" description="Helical" evidence="9">
    <location>
        <begin position="665"/>
        <end position="684"/>
    </location>
</feature>
<organism evidence="11 12">
    <name type="scientific">Podospora aff. communis PSN243</name>
    <dbReference type="NCBI Taxonomy" id="3040156"/>
    <lineage>
        <taxon>Eukaryota</taxon>
        <taxon>Fungi</taxon>
        <taxon>Dikarya</taxon>
        <taxon>Ascomycota</taxon>
        <taxon>Pezizomycotina</taxon>
        <taxon>Sordariomycetes</taxon>
        <taxon>Sordariomycetidae</taxon>
        <taxon>Sordariales</taxon>
        <taxon>Podosporaceae</taxon>
        <taxon>Podospora</taxon>
    </lineage>
</organism>
<keyword evidence="2" id="KW-0479">Metal-binding</keyword>
<evidence type="ECO:0000256" key="8">
    <source>
        <dbReference type="SAM" id="MobiDB-lite"/>
    </source>
</evidence>
<feature type="region of interest" description="Disordered" evidence="8">
    <location>
        <begin position="831"/>
        <end position="864"/>
    </location>
</feature>
<evidence type="ECO:0000256" key="6">
    <source>
        <dbReference type="ARBA" id="ARBA00023163"/>
    </source>
</evidence>
<dbReference type="GO" id="GO:0005634">
    <property type="term" value="C:nucleus"/>
    <property type="evidence" value="ECO:0007669"/>
    <property type="project" value="UniProtKB-SubCell"/>
</dbReference>
<feature type="compositionally biased region" description="Polar residues" evidence="8">
    <location>
        <begin position="61"/>
        <end position="99"/>
    </location>
</feature>
<dbReference type="AlphaFoldDB" id="A0AAV9H6Q2"/>
<protein>
    <submittedName>
        <fullName evidence="11">Transcriptional regulatory protein</fullName>
    </submittedName>
</protein>
<dbReference type="Proteomes" id="UP001321760">
    <property type="component" value="Unassembled WGS sequence"/>
</dbReference>
<proteinExistence type="predicted"/>
<dbReference type="InterPro" id="IPR007219">
    <property type="entry name" value="XnlR_reg_dom"/>
</dbReference>
<keyword evidence="12" id="KW-1185">Reference proteome</keyword>
<dbReference type="InterPro" id="IPR051711">
    <property type="entry name" value="Stress_Response_Reg"/>
</dbReference>
<dbReference type="GO" id="GO:0008270">
    <property type="term" value="F:zinc ion binding"/>
    <property type="evidence" value="ECO:0007669"/>
    <property type="project" value="InterPro"/>
</dbReference>